<dbReference type="InterPro" id="IPR008207">
    <property type="entry name" value="Sig_transdc_His_kin_Hpt_dom"/>
</dbReference>
<dbReference type="Gene3D" id="1.20.120.160">
    <property type="entry name" value="HPT domain"/>
    <property type="match status" value="1"/>
</dbReference>
<dbReference type="Gene3D" id="6.10.340.10">
    <property type="match status" value="1"/>
</dbReference>
<dbReference type="Gene3D" id="3.40.50.2300">
    <property type="match status" value="1"/>
</dbReference>
<evidence type="ECO:0000259" key="18">
    <source>
        <dbReference type="PROSITE" id="PS50110"/>
    </source>
</evidence>
<protein>
    <recommendedName>
        <fullName evidence="3">histidine kinase</fullName>
        <ecNumber evidence="3">2.7.13.3</ecNumber>
    </recommendedName>
</protein>
<dbReference type="EMBL" id="JADPMV010000002">
    <property type="protein sequence ID" value="MBS7663496.1"/>
    <property type="molecule type" value="Genomic_DNA"/>
</dbReference>
<dbReference type="Pfam" id="PF17149">
    <property type="entry name" value="CHASE5"/>
    <property type="match status" value="1"/>
</dbReference>
<evidence type="ECO:0000256" key="15">
    <source>
        <dbReference type="PROSITE-ProRule" id="PRU00169"/>
    </source>
</evidence>
<dbReference type="InterPro" id="IPR036097">
    <property type="entry name" value="HisK_dim/P_sf"/>
</dbReference>
<keyword evidence="12" id="KW-0902">Two-component regulatory system</keyword>
<keyword evidence="7 16" id="KW-0812">Transmembrane</keyword>
<keyword evidence="4" id="KW-1003">Cell membrane</keyword>
<evidence type="ECO:0000256" key="2">
    <source>
        <dbReference type="ARBA" id="ARBA00004651"/>
    </source>
</evidence>
<dbReference type="CDD" id="cd17546">
    <property type="entry name" value="REC_hyHK_CKI1_RcsC-like"/>
    <property type="match status" value="1"/>
</dbReference>
<keyword evidence="10" id="KW-0067">ATP-binding</keyword>
<dbReference type="InterPro" id="IPR003661">
    <property type="entry name" value="HisK_dim/P_dom"/>
</dbReference>
<feature type="modified residue" description="Phosphohistidine" evidence="14">
    <location>
        <position position="716"/>
    </location>
</feature>
<dbReference type="PROSITE" id="PS50885">
    <property type="entry name" value="HAMP"/>
    <property type="match status" value="1"/>
</dbReference>
<dbReference type="InterPro" id="IPR003594">
    <property type="entry name" value="HATPase_dom"/>
</dbReference>
<dbReference type="EC" id="2.7.13.3" evidence="3"/>
<dbReference type="SMART" id="SM00304">
    <property type="entry name" value="HAMP"/>
    <property type="match status" value="1"/>
</dbReference>
<dbReference type="SMART" id="SM00073">
    <property type="entry name" value="HPT"/>
    <property type="match status" value="1"/>
</dbReference>
<dbReference type="PROSITE" id="PS50109">
    <property type="entry name" value="HIS_KIN"/>
    <property type="match status" value="1"/>
</dbReference>
<dbReference type="Gene3D" id="1.10.287.130">
    <property type="match status" value="1"/>
</dbReference>
<evidence type="ECO:0000256" key="9">
    <source>
        <dbReference type="ARBA" id="ARBA00022777"/>
    </source>
</evidence>
<keyword evidence="5 15" id="KW-0597">Phosphoprotein</keyword>
<dbReference type="PANTHER" id="PTHR45339">
    <property type="entry name" value="HYBRID SIGNAL TRANSDUCTION HISTIDINE KINASE J"/>
    <property type="match status" value="1"/>
</dbReference>
<feature type="domain" description="HPt" evidence="20">
    <location>
        <begin position="677"/>
        <end position="773"/>
    </location>
</feature>
<evidence type="ECO:0000256" key="12">
    <source>
        <dbReference type="ARBA" id="ARBA00023012"/>
    </source>
</evidence>
<evidence type="ECO:0000256" key="1">
    <source>
        <dbReference type="ARBA" id="ARBA00000085"/>
    </source>
</evidence>
<dbReference type="InterPro" id="IPR036890">
    <property type="entry name" value="HATPase_C_sf"/>
</dbReference>
<evidence type="ECO:0000256" key="7">
    <source>
        <dbReference type="ARBA" id="ARBA00022692"/>
    </source>
</evidence>
<keyword evidence="22" id="KW-1185">Reference proteome</keyword>
<dbReference type="Pfam" id="PF00072">
    <property type="entry name" value="Response_reg"/>
    <property type="match status" value="1"/>
</dbReference>
<comment type="caution">
    <text evidence="21">The sequence shown here is derived from an EMBL/GenBank/DDBJ whole genome shotgun (WGS) entry which is preliminary data.</text>
</comment>
<dbReference type="InterPro" id="IPR036641">
    <property type="entry name" value="HPT_dom_sf"/>
</dbReference>
<dbReference type="PROSITE" id="PS50894">
    <property type="entry name" value="HPT"/>
    <property type="match status" value="1"/>
</dbReference>
<name>A0ABS5Q5C4_9PSED</name>
<comment type="subcellular location">
    <subcellularLocation>
        <location evidence="2">Cell membrane</location>
        <topology evidence="2">Multi-pass membrane protein</topology>
    </subcellularLocation>
</comment>
<evidence type="ECO:0000256" key="3">
    <source>
        <dbReference type="ARBA" id="ARBA00012438"/>
    </source>
</evidence>
<evidence type="ECO:0000256" key="14">
    <source>
        <dbReference type="PROSITE-ProRule" id="PRU00110"/>
    </source>
</evidence>
<gene>
    <name evidence="21" type="ORF">I0D00_16335</name>
</gene>
<dbReference type="InterPro" id="IPR004358">
    <property type="entry name" value="Sig_transdc_His_kin-like_C"/>
</dbReference>
<dbReference type="CDD" id="cd00082">
    <property type="entry name" value="HisKA"/>
    <property type="match status" value="1"/>
</dbReference>
<evidence type="ECO:0000256" key="13">
    <source>
        <dbReference type="ARBA" id="ARBA00023136"/>
    </source>
</evidence>
<dbReference type="PROSITE" id="PS50110">
    <property type="entry name" value="RESPONSE_REGULATORY"/>
    <property type="match status" value="1"/>
</dbReference>
<accession>A0ABS5Q5C4</accession>
<dbReference type="Proteomes" id="UP001196601">
    <property type="component" value="Unassembled WGS sequence"/>
</dbReference>
<evidence type="ECO:0000313" key="22">
    <source>
        <dbReference type="Proteomes" id="UP001196601"/>
    </source>
</evidence>
<dbReference type="InterPro" id="IPR001789">
    <property type="entry name" value="Sig_transdc_resp-reg_receiver"/>
</dbReference>
<dbReference type="InterPro" id="IPR003660">
    <property type="entry name" value="HAMP_dom"/>
</dbReference>
<evidence type="ECO:0000256" key="11">
    <source>
        <dbReference type="ARBA" id="ARBA00022989"/>
    </source>
</evidence>
<reference evidence="21 22" key="1">
    <citation type="journal article" date="2021" name="Syst. Appl. Microbiol.">
        <title>Pseudomonas lalucatii sp. nov. isolated from Vallgornera, a karstic cave in Mallorca, Western Mediterranean.</title>
        <authorList>
            <person name="Busquets A."/>
            <person name="Mulet M."/>
            <person name="Gomila M."/>
            <person name="Garcia-Valdes E."/>
        </authorList>
    </citation>
    <scope>NUCLEOTIDE SEQUENCE [LARGE SCALE GENOMIC DNA]</scope>
    <source>
        <strain evidence="21 22">R1b54</strain>
    </source>
</reference>
<dbReference type="CDD" id="cd16922">
    <property type="entry name" value="HATPase_EvgS-ArcB-TorS-like"/>
    <property type="match status" value="1"/>
</dbReference>
<feature type="modified residue" description="4-aspartylphosphate" evidence="15">
    <location>
        <position position="577"/>
    </location>
</feature>
<proteinExistence type="predicted"/>
<dbReference type="SUPFAM" id="SSF52172">
    <property type="entry name" value="CheY-like"/>
    <property type="match status" value="1"/>
</dbReference>
<evidence type="ECO:0000256" key="10">
    <source>
        <dbReference type="ARBA" id="ARBA00022840"/>
    </source>
</evidence>
<evidence type="ECO:0000259" key="20">
    <source>
        <dbReference type="PROSITE" id="PS50894"/>
    </source>
</evidence>
<dbReference type="Pfam" id="PF00512">
    <property type="entry name" value="HisKA"/>
    <property type="match status" value="1"/>
</dbReference>
<evidence type="ECO:0000256" key="16">
    <source>
        <dbReference type="SAM" id="Phobius"/>
    </source>
</evidence>
<dbReference type="SUPFAM" id="SSF55874">
    <property type="entry name" value="ATPase domain of HSP90 chaperone/DNA topoisomerase II/histidine kinase"/>
    <property type="match status" value="1"/>
</dbReference>
<dbReference type="PRINTS" id="PR00344">
    <property type="entry name" value="BCTRLSENSOR"/>
</dbReference>
<dbReference type="SMART" id="SM00387">
    <property type="entry name" value="HATPase_c"/>
    <property type="match status" value="1"/>
</dbReference>
<dbReference type="InterPro" id="IPR033414">
    <property type="entry name" value="Sensor_dom"/>
</dbReference>
<comment type="catalytic activity">
    <reaction evidence="1">
        <text>ATP + protein L-histidine = ADP + protein N-phospho-L-histidine.</text>
        <dbReference type="EC" id="2.7.13.3"/>
    </reaction>
</comment>
<evidence type="ECO:0000259" key="17">
    <source>
        <dbReference type="PROSITE" id="PS50109"/>
    </source>
</evidence>
<evidence type="ECO:0000256" key="4">
    <source>
        <dbReference type="ARBA" id="ARBA00022475"/>
    </source>
</evidence>
<feature type="domain" description="Histidine kinase" evidence="17">
    <location>
        <begin position="288"/>
        <end position="507"/>
    </location>
</feature>
<evidence type="ECO:0000256" key="8">
    <source>
        <dbReference type="ARBA" id="ARBA00022741"/>
    </source>
</evidence>
<evidence type="ECO:0000259" key="19">
    <source>
        <dbReference type="PROSITE" id="PS50885"/>
    </source>
</evidence>
<evidence type="ECO:0000256" key="5">
    <source>
        <dbReference type="ARBA" id="ARBA00022553"/>
    </source>
</evidence>
<feature type="domain" description="Response regulatory" evidence="18">
    <location>
        <begin position="528"/>
        <end position="646"/>
    </location>
</feature>
<evidence type="ECO:0000256" key="6">
    <source>
        <dbReference type="ARBA" id="ARBA00022679"/>
    </source>
</evidence>
<dbReference type="PANTHER" id="PTHR45339:SF1">
    <property type="entry name" value="HYBRID SIGNAL TRANSDUCTION HISTIDINE KINASE J"/>
    <property type="match status" value="1"/>
</dbReference>
<dbReference type="SUPFAM" id="SSF47226">
    <property type="entry name" value="Histidine-containing phosphotransfer domain, HPT domain"/>
    <property type="match status" value="1"/>
</dbReference>
<keyword evidence="8" id="KW-0547">Nucleotide-binding</keyword>
<keyword evidence="13 16" id="KW-0472">Membrane</keyword>
<keyword evidence="6" id="KW-0808">Transferase</keyword>
<dbReference type="Gene3D" id="3.30.565.10">
    <property type="entry name" value="Histidine kinase-like ATPase, C-terminal domain"/>
    <property type="match status" value="1"/>
</dbReference>
<dbReference type="RefSeq" id="WP_213640885.1">
    <property type="nucleotide sequence ID" value="NZ_JADPMV010000002.1"/>
</dbReference>
<feature type="transmembrane region" description="Helical" evidence="16">
    <location>
        <begin position="160"/>
        <end position="182"/>
    </location>
</feature>
<keyword evidence="11 16" id="KW-1133">Transmembrane helix</keyword>
<dbReference type="SUPFAM" id="SSF47384">
    <property type="entry name" value="Homodimeric domain of signal transducing histidine kinase"/>
    <property type="match status" value="1"/>
</dbReference>
<organism evidence="21 22">
    <name type="scientific">Pseudomonas lalucatii</name>
    <dbReference type="NCBI Taxonomy" id="1424203"/>
    <lineage>
        <taxon>Bacteria</taxon>
        <taxon>Pseudomonadati</taxon>
        <taxon>Pseudomonadota</taxon>
        <taxon>Gammaproteobacteria</taxon>
        <taxon>Pseudomonadales</taxon>
        <taxon>Pseudomonadaceae</taxon>
        <taxon>Pseudomonas</taxon>
    </lineage>
</organism>
<dbReference type="Pfam" id="PF02518">
    <property type="entry name" value="HATPase_c"/>
    <property type="match status" value="1"/>
</dbReference>
<dbReference type="InterPro" id="IPR011006">
    <property type="entry name" value="CheY-like_superfamily"/>
</dbReference>
<feature type="domain" description="HAMP" evidence="19">
    <location>
        <begin position="184"/>
        <end position="241"/>
    </location>
</feature>
<keyword evidence="9" id="KW-0418">Kinase</keyword>
<dbReference type="InterPro" id="IPR005467">
    <property type="entry name" value="His_kinase_dom"/>
</dbReference>
<dbReference type="SMART" id="SM00388">
    <property type="entry name" value="HisKA"/>
    <property type="match status" value="1"/>
</dbReference>
<sequence>MTQPPESRWRKLLTYRQEHPLGYRMMGYVLVSSLLFVVLSTAIQAVIEYRREMRVIEQRIELIRNVYLGSLAKSIWDVDQEQLRLQMRGILDFPDISALTLEDADSGESLLLHAGPKPAGRTAEHRFALRHETSLGPRNLGQLVVHTDLGAVYARLGRSALTLFLGQTLTIFLVVLVVMLIFQRLVTRHLESMARYARSLGSGPRDAPLQLERQPAARSDELDAVAEALNDMRLAINQDIDRRERAHEQLLFSREQLRRRVEKRTRSLRQAKEAAEAASQARSQFLAGISHEIRTPISGILGMTQLLAHTRQTEQARGYLQALRQSGENLLAILDGVLDYAKLEEGGYVPEEQPFDLRQLLEEQILLAEAQAQNKGLRVSCRIESTLHPYYHGAAGCLRQVLSNLLSNALKFTEKGSIELRVGASERGGQHLRFEVCDTGMGIGTEQQRRIFERFTQADESITRRFGGTGLGLAICQKMVLAMGGEIGVHSVEGTGSTFWFEVALSPAEAPSQQSVADATPVQLASLSLLLVEDTPINQQVIRGLLEHAGHLVQLAADGEQALAVCRQQAFDAILMDMHLPGMSGIEVTHAIRTAGDSLNAATPVIALTASVGVADIRAYQAAGIDAVQAKPLQLEALQQLLARLCEQTSGAACPAPSVEQSGVDLQLLGMHRQVFGRARLATLFEQFEEQAAAVLAQLEQALQLDDLYEVGELAHKLAGSCQTLGLVAAAELAQALEDGSRQDEGAGCPALLAEFKRVLRRSLASAREACEG</sequence>
<dbReference type="SMART" id="SM00448">
    <property type="entry name" value="REC"/>
    <property type="match status" value="1"/>
</dbReference>
<feature type="transmembrane region" description="Helical" evidence="16">
    <location>
        <begin position="25"/>
        <end position="47"/>
    </location>
</feature>
<evidence type="ECO:0000313" key="21">
    <source>
        <dbReference type="EMBL" id="MBS7663496.1"/>
    </source>
</evidence>
<dbReference type="Pfam" id="PF01627">
    <property type="entry name" value="Hpt"/>
    <property type="match status" value="1"/>
</dbReference>